<dbReference type="Proteomes" id="UP000586918">
    <property type="component" value="Unassembled WGS sequence"/>
</dbReference>
<evidence type="ECO:0000313" key="2">
    <source>
        <dbReference type="EMBL" id="NMH95141.1"/>
    </source>
</evidence>
<keyword evidence="3" id="KW-1185">Reference proteome</keyword>
<gene>
    <name evidence="2" type="ORF">HF519_27010</name>
</gene>
<keyword evidence="1" id="KW-0472">Membrane</keyword>
<organism evidence="2 3">
    <name type="scientific">Pseudonocardia bannensis</name>
    <dbReference type="NCBI Taxonomy" id="630973"/>
    <lineage>
        <taxon>Bacteria</taxon>
        <taxon>Bacillati</taxon>
        <taxon>Actinomycetota</taxon>
        <taxon>Actinomycetes</taxon>
        <taxon>Pseudonocardiales</taxon>
        <taxon>Pseudonocardiaceae</taxon>
        <taxon>Pseudonocardia</taxon>
    </lineage>
</organism>
<sequence>MGIPSTLQRGEGQAITRRAHSDLTGSADTLAPVQVLSAGSVPPLTDVLRTALETAAGRPAVLAAGVLALVVVVWSVSWRLTRTVVTIAHEGGHALSAIVTGRGLTGIRLHADTSGVTESTGAGRGIGLILTFLGGYPAPPLLGLAGAALVAGDRSRVMLWIAVALLVATLIHIRNLFGALAVLLTGGVVGSVAFWAAPDVRAGFAAALCWFLLFGGLRAVRELQRGRRRGLYRNSDADALARMTGVPGGMWAALFWSVGVAALIAGGWVLLL</sequence>
<feature type="transmembrane region" description="Helical" evidence="1">
    <location>
        <begin position="251"/>
        <end position="271"/>
    </location>
</feature>
<feature type="transmembrane region" description="Helical" evidence="1">
    <location>
        <begin position="180"/>
        <end position="197"/>
    </location>
</feature>
<keyword evidence="1" id="KW-0812">Transmembrane</keyword>
<dbReference type="EMBL" id="JAAXKZ010000158">
    <property type="protein sequence ID" value="NMH95141.1"/>
    <property type="molecule type" value="Genomic_DNA"/>
</dbReference>
<feature type="transmembrane region" description="Helical" evidence="1">
    <location>
        <begin position="128"/>
        <end position="151"/>
    </location>
</feature>
<name>A0A848DRY8_9PSEU</name>
<protein>
    <submittedName>
        <fullName evidence="2">M50 family metallopeptidase</fullName>
    </submittedName>
</protein>
<keyword evidence="1" id="KW-1133">Transmembrane helix</keyword>
<evidence type="ECO:0000256" key="1">
    <source>
        <dbReference type="SAM" id="Phobius"/>
    </source>
</evidence>
<reference evidence="2 3" key="1">
    <citation type="submission" date="2020-04" db="EMBL/GenBank/DDBJ databases">
        <authorList>
            <person name="Klaysubun C."/>
            <person name="Duangmal K."/>
            <person name="Lipun K."/>
        </authorList>
    </citation>
    <scope>NUCLEOTIDE SEQUENCE [LARGE SCALE GENOMIC DNA]</scope>
    <source>
        <strain evidence="2 3">DSM 45300</strain>
    </source>
</reference>
<dbReference type="InterPro" id="IPR049500">
    <property type="entry name" value="Peptidase_M50B-like"/>
</dbReference>
<comment type="caution">
    <text evidence="2">The sequence shown here is derived from an EMBL/GenBank/DDBJ whole genome shotgun (WGS) entry which is preliminary data.</text>
</comment>
<feature type="transmembrane region" description="Helical" evidence="1">
    <location>
        <begin position="60"/>
        <end position="80"/>
    </location>
</feature>
<feature type="transmembrane region" description="Helical" evidence="1">
    <location>
        <begin position="157"/>
        <end position="173"/>
    </location>
</feature>
<dbReference type="AlphaFoldDB" id="A0A848DRY8"/>
<evidence type="ECO:0000313" key="3">
    <source>
        <dbReference type="Proteomes" id="UP000586918"/>
    </source>
</evidence>
<accession>A0A848DRY8</accession>
<feature type="transmembrane region" description="Helical" evidence="1">
    <location>
        <begin position="203"/>
        <end position="220"/>
    </location>
</feature>
<dbReference type="Pfam" id="PF13398">
    <property type="entry name" value="Peptidase_M50B"/>
    <property type="match status" value="1"/>
</dbReference>
<proteinExistence type="predicted"/>